<comment type="caution">
    <text evidence="5">The sequence shown here is derived from an EMBL/GenBank/DDBJ whole genome shotgun (WGS) entry which is preliminary data.</text>
</comment>
<sequence>MNPYIPKIEPGLLSKRGIYFSETTDLAKKLYFYVFWCGEYFVEAPYSINRNYMDSFIIFWVKTGKMQFIYHGKSFQAPENSIVLLDCKEQNQYFVQEKTNFQFIHFNGEQVPAFYETLTEKNNFIHQLPKEKNTIPAIIELLENKSSNDLEISLKLYQLLGSLVEKNHRDSLRHFTTSKYPASIKRAIAYINEHYREKISVASLSQISNLSPHYFSRLFKKHTGNSPHQYLLQLRLHQAKNLLVQTEWAIEEISDYCGFYNVAHFIRLFAQSNGGLTPGKFRKSHF</sequence>
<dbReference type="InterPro" id="IPR009057">
    <property type="entry name" value="Homeodomain-like_sf"/>
</dbReference>
<keyword evidence="3" id="KW-0804">Transcription</keyword>
<dbReference type="SUPFAM" id="SSF46689">
    <property type="entry name" value="Homeodomain-like"/>
    <property type="match status" value="2"/>
</dbReference>
<keyword evidence="1" id="KW-0805">Transcription regulation</keyword>
<feature type="domain" description="HTH araC/xylS-type" evidence="4">
    <location>
        <begin position="185"/>
        <end position="284"/>
    </location>
</feature>
<dbReference type="InterPro" id="IPR018060">
    <property type="entry name" value="HTH_AraC"/>
</dbReference>
<gene>
    <name evidence="5" type="ORF">HB844_12155</name>
</gene>
<name>A0A841YHS9_9LIST</name>
<dbReference type="PANTHER" id="PTHR43280:SF2">
    <property type="entry name" value="HTH-TYPE TRANSCRIPTIONAL REGULATOR EXSA"/>
    <property type="match status" value="1"/>
</dbReference>
<evidence type="ECO:0000313" key="6">
    <source>
        <dbReference type="Proteomes" id="UP000571128"/>
    </source>
</evidence>
<evidence type="ECO:0000259" key="4">
    <source>
        <dbReference type="PROSITE" id="PS01124"/>
    </source>
</evidence>
<keyword evidence="2" id="KW-0238">DNA-binding</keyword>
<dbReference type="PROSITE" id="PS01124">
    <property type="entry name" value="HTH_ARAC_FAMILY_2"/>
    <property type="match status" value="1"/>
</dbReference>
<evidence type="ECO:0000256" key="3">
    <source>
        <dbReference type="ARBA" id="ARBA00023163"/>
    </source>
</evidence>
<dbReference type="RefSeq" id="WP_185338732.1">
    <property type="nucleotide sequence ID" value="NZ_JAARPY010000015.1"/>
</dbReference>
<proteinExistence type="predicted"/>
<reference evidence="5 6" key="1">
    <citation type="submission" date="2020-03" db="EMBL/GenBank/DDBJ databases">
        <title>Soil Listeria distribution.</title>
        <authorList>
            <person name="Liao J."/>
            <person name="Wiedmann M."/>
        </authorList>
    </citation>
    <scope>NUCLEOTIDE SEQUENCE [LARGE SCALE GENOMIC DNA]</scope>
    <source>
        <strain evidence="5 6">FSL L7-1645</strain>
    </source>
</reference>
<protein>
    <submittedName>
        <fullName evidence="5">Helix-turn-helix transcriptional regulator</fullName>
    </submittedName>
</protein>
<dbReference type="Pfam" id="PF02311">
    <property type="entry name" value="AraC_binding"/>
    <property type="match status" value="1"/>
</dbReference>
<accession>A0A841YHS9</accession>
<dbReference type="GO" id="GO:0043565">
    <property type="term" value="F:sequence-specific DNA binding"/>
    <property type="evidence" value="ECO:0007669"/>
    <property type="project" value="InterPro"/>
</dbReference>
<evidence type="ECO:0000256" key="2">
    <source>
        <dbReference type="ARBA" id="ARBA00023125"/>
    </source>
</evidence>
<dbReference type="Proteomes" id="UP000571128">
    <property type="component" value="Unassembled WGS sequence"/>
</dbReference>
<organism evidence="5 6">
    <name type="scientific">Listeria fleischmannii</name>
    <dbReference type="NCBI Taxonomy" id="1069827"/>
    <lineage>
        <taxon>Bacteria</taxon>
        <taxon>Bacillati</taxon>
        <taxon>Bacillota</taxon>
        <taxon>Bacilli</taxon>
        <taxon>Bacillales</taxon>
        <taxon>Listeriaceae</taxon>
        <taxon>Listeria</taxon>
    </lineage>
</organism>
<dbReference type="Pfam" id="PF12833">
    <property type="entry name" value="HTH_18"/>
    <property type="match status" value="1"/>
</dbReference>
<dbReference type="AlphaFoldDB" id="A0A841YHS9"/>
<dbReference type="SMART" id="SM00342">
    <property type="entry name" value="HTH_ARAC"/>
    <property type="match status" value="1"/>
</dbReference>
<dbReference type="InterPro" id="IPR003313">
    <property type="entry name" value="AraC-bd"/>
</dbReference>
<dbReference type="SUPFAM" id="SSF51215">
    <property type="entry name" value="Regulatory protein AraC"/>
    <property type="match status" value="1"/>
</dbReference>
<evidence type="ECO:0000256" key="1">
    <source>
        <dbReference type="ARBA" id="ARBA00023015"/>
    </source>
</evidence>
<dbReference type="PANTHER" id="PTHR43280">
    <property type="entry name" value="ARAC-FAMILY TRANSCRIPTIONAL REGULATOR"/>
    <property type="match status" value="1"/>
</dbReference>
<evidence type="ECO:0000313" key="5">
    <source>
        <dbReference type="EMBL" id="MBC1399628.1"/>
    </source>
</evidence>
<dbReference type="EMBL" id="JAARPY010000015">
    <property type="protein sequence ID" value="MBC1399628.1"/>
    <property type="molecule type" value="Genomic_DNA"/>
</dbReference>
<dbReference type="InterPro" id="IPR037923">
    <property type="entry name" value="HTH-like"/>
</dbReference>
<dbReference type="Gene3D" id="1.10.10.60">
    <property type="entry name" value="Homeodomain-like"/>
    <property type="match status" value="2"/>
</dbReference>
<dbReference type="GO" id="GO:0003700">
    <property type="term" value="F:DNA-binding transcription factor activity"/>
    <property type="evidence" value="ECO:0007669"/>
    <property type="project" value="InterPro"/>
</dbReference>